<organism evidence="5 6">
    <name type="scientific">Geotrichum candidum</name>
    <name type="common">Oospora lactis</name>
    <name type="synonym">Dipodascus geotrichum</name>
    <dbReference type="NCBI Taxonomy" id="1173061"/>
    <lineage>
        <taxon>Eukaryota</taxon>
        <taxon>Fungi</taxon>
        <taxon>Dikarya</taxon>
        <taxon>Ascomycota</taxon>
        <taxon>Saccharomycotina</taxon>
        <taxon>Dipodascomycetes</taxon>
        <taxon>Dipodascales</taxon>
        <taxon>Dipodascaceae</taxon>
        <taxon>Geotrichum</taxon>
    </lineage>
</organism>
<dbReference type="SMART" id="SM00554">
    <property type="entry name" value="FAS1"/>
    <property type="match status" value="3"/>
</dbReference>
<dbReference type="PANTHER" id="PTHR10900:SF125">
    <property type="entry name" value="FAS1 DOMAIN-CONTAINING PROTEIN YLR001C"/>
    <property type="match status" value="1"/>
</dbReference>
<feature type="signal peptide" evidence="3">
    <location>
        <begin position="1"/>
        <end position="28"/>
    </location>
</feature>
<dbReference type="InterPro" id="IPR036378">
    <property type="entry name" value="FAS1_dom_sf"/>
</dbReference>
<keyword evidence="2" id="KW-1133">Transmembrane helix</keyword>
<reference evidence="5" key="1">
    <citation type="submission" date="2014-03" db="EMBL/GenBank/DDBJ databases">
        <authorList>
            <person name="Casaregola S."/>
        </authorList>
    </citation>
    <scope>NUCLEOTIDE SEQUENCE [LARGE SCALE GENOMIC DNA]</scope>
    <source>
        <strain evidence="5">CLIB 918</strain>
    </source>
</reference>
<keyword evidence="6" id="KW-1185">Reference proteome</keyword>
<dbReference type="AlphaFoldDB" id="A0A0J9XEE3"/>
<feature type="domain" description="FAS1" evidence="4">
    <location>
        <begin position="187"/>
        <end position="321"/>
    </location>
</feature>
<dbReference type="SUPFAM" id="SSF82153">
    <property type="entry name" value="FAS1 domain"/>
    <property type="match status" value="3"/>
</dbReference>
<feature type="domain" description="FAS1" evidence="4">
    <location>
        <begin position="35"/>
        <end position="184"/>
    </location>
</feature>
<dbReference type="Pfam" id="PF02469">
    <property type="entry name" value="Fasciclin"/>
    <property type="match status" value="4"/>
</dbReference>
<feature type="transmembrane region" description="Helical" evidence="2">
    <location>
        <begin position="780"/>
        <end position="805"/>
    </location>
</feature>
<dbReference type="InterPro" id="IPR000782">
    <property type="entry name" value="FAS1_domain"/>
</dbReference>
<dbReference type="InterPro" id="IPR050904">
    <property type="entry name" value="Adhesion/Biosynth-related"/>
</dbReference>
<dbReference type="OrthoDB" id="286301at2759"/>
<accession>A0A0J9XEE3</accession>
<feature type="compositionally biased region" description="Polar residues" evidence="1">
    <location>
        <begin position="890"/>
        <end position="899"/>
    </location>
</feature>
<gene>
    <name evidence="5" type="ORF">BN980_GECA12s00252g</name>
</gene>
<dbReference type="EMBL" id="CCBN010000012">
    <property type="protein sequence ID" value="CDO55644.1"/>
    <property type="molecule type" value="Genomic_DNA"/>
</dbReference>
<sequence>MLICILVTLLSPLFLLLSFYHAVTPVAASPQTAGFVSIIDILSKSAEFSILIRQLQRHDLVPLLNEATNVTFLAPTNAAFLDLATRLGETDGIAAANSISRDRLLYHLLNETIFFETTKEDLVVPTFLDPKVLYSSSIKRTTKDHGVPIYVYSDKLRVGDAQVLESDLRASAGHGVVQVVDKLLDIPPSVCDMLARNNETTIFSKLFEMEFNCSEPILPSYATVLVPIDSAFREQLDNVELEYLLTSKHAENDRQKLLARHVLNSLLASPIIDPDNTTSATSLDGTTLLISHDLTINDRFRPLKNNVLANDGVIHYYNDFIAGTDGNLHSLINFTPEKYFITLGAEAFVKELKFRGLENLIQGQAEPQTVFLPLDEVDDDDDDDDDDIFPLESTSSVLYHFAEGQYNFFDHKDEQGESLLLATKYKHKKLLGNSPQKVKLTSKENSLYLNGKTRLDHAKGPFSVGKTTIYVIDPAAPALELPPSLDLAAGSVYHSAKSTNYLNDFGLLDLPSNKNGWTVLMPTSAAWRDLGLIKTYLDSNQTALENVLKSFIFESPVYTNTKGKIKTNFLDGSPTTVEVKYDKKAETYSFAFDGLDTLNLHTTDVLSANGVVHSVNSVLISRESSITTANVLESIESHKFLELLEARGFEDALAPGAEYTILAPPDKILELSNITSDTPDIDLLLRLHLIPGNPIQKLLDDGDEVESLEDGVHLCAKELKKDLYLITIVEGDISREVRVLNRGDIRTGSRTKTTILQVDKFLSPKWIIRQPSRGKLRTSVAIMLGVVFGTILIFGVLAVVLIVFLGKRKLPDSQNGSSEGASPNERSPLLSRRSSAGDETIADGREEYSNSNGLSAPGGMYRGRTNSIKSTLSENNASESTTTKGRKLGKSSNLGVPRV</sequence>
<evidence type="ECO:0000259" key="4">
    <source>
        <dbReference type="PROSITE" id="PS50213"/>
    </source>
</evidence>
<keyword evidence="2" id="KW-0472">Membrane</keyword>
<evidence type="ECO:0000256" key="1">
    <source>
        <dbReference type="SAM" id="MobiDB-lite"/>
    </source>
</evidence>
<evidence type="ECO:0000256" key="3">
    <source>
        <dbReference type="SAM" id="SignalP"/>
    </source>
</evidence>
<dbReference type="PANTHER" id="PTHR10900">
    <property type="entry name" value="PERIOSTIN-RELATED"/>
    <property type="match status" value="1"/>
</dbReference>
<keyword evidence="2" id="KW-0812">Transmembrane</keyword>
<evidence type="ECO:0000256" key="2">
    <source>
        <dbReference type="SAM" id="Phobius"/>
    </source>
</evidence>
<dbReference type="STRING" id="1173061.A0A0J9XEE3"/>
<protein>
    <recommendedName>
        <fullName evidence="4">FAS1 domain-containing protein</fullName>
    </recommendedName>
</protein>
<feature type="region of interest" description="Disordered" evidence="1">
    <location>
        <begin position="811"/>
        <end position="899"/>
    </location>
</feature>
<feature type="domain" description="FAS1" evidence="4">
    <location>
        <begin position="482"/>
        <end position="619"/>
    </location>
</feature>
<comment type="caution">
    <text evidence="5">The sequence shown here is derived from an EMBL/GenBank/DDBJ whole genome shotgun (WGS) entry which is preliminary data.</text>
</comment>
<dbReference type="PROSITE" id="PS50213">
    <property type="entry name" value="FAS1"/>
    <property type="match status" value="3"/>
</dbReference>
<feature type="compositionally biased region" description="Polar residues" evidence="1">
    <location>
        <begin position="812"/>
        <end position="825"/>
    </location>
</feature>
<proteinExistence type="predicted"/>
<dbReference type="Proteomes" id="UP000242525">
    <property type="component" value="Unassembled WGS sequence"/>
</dbReference>
<evidence type="ECO:0000313" key="5">
    <source>
        <dbReference type="EMBL" id="CDO55644.1"/>
    </source>
</evidence>
<feature type="chain" id="PRO_5005325649" description="FAS1 domain-containing protein" evidence="3">
    <location>
        <begin position="29"/>
        <end position="899"/>
    </location>
</feature>
<dbReference type="Gene3D" id="2.30.180.10">
    <property type="entry name" value="FAS1 domain"/>
    <property type="match status" value="3"/>
</dbReference>
<feature type="compositionally biased region" description="Polar residues" evidence="1">
    <location>
        <begin position="864"/>
        <end position="883"/>
    </location>
</feature>
<name>A0A0J9XEE3_GEOCN</name>
<evidence type="ECO:0000313" key="6">
    <source>
        <dbReference type="Proteomes" id="UP000242525"/>
    </source>
</evidence>
<keyword evidence="3" id="KW-0732">Signal</keyword>